<sequence length="166" mass="18653">MRRIAIWMLLFFPVVAHANAVWPALYLETRLFSWWAISVGLVVEYLFVRKLFQVTPKKAIFVTITANAASALLGILLIPLAGIAWEVFPGLLFYHVLNIGTFNPITWCATFIIACAVNVALEGLVYKKTFRLNFLFKSKMFLWFLLANAVSVGVAAVSLYIIPVQP</sequence>
<gene>
    <name evidence="2" type="ORF">ACFOX3_15565</name>
</gene>
<protein>
    <submittedName>
        <fullName evidence="2">Uncharacterized protein</fullName>
    </submittedName>
</protein>
<feature type="transmembrane region" description="Helical" evidence="1">
    <location>
        <begin position="60"/>
        <end position="84"/>
    </location>
</feature>
<evidence type="ECO:0000313" key="2">
    <source>
        <dbReference type="EMBL" id="MFC4363733.1"/>
    </source>
</evidence>
<evidence type="ECO:0000313" key="3">
    <source>
        <dbReference type="Proteomes" id="UP001595840"/>
    </source>
</evidence>
<dbReference type="Proteomes" id="UP001595840">
    <property type="component" value="Unassembled WGS sequence"/>
</dbReference>
<organism evidence="2 3">
    <name type="scientific">Simiduia curdlanivorans</name>
    <dbReference type="NCBI Taxonomy" id="1492769"/>
    <lineage>
        <taxon>Bacteria</taxon>
        <taxon>Pseudomonadati</taxon>
        <taxon>Pseudomonadota</taxon>
        <taxon>Gammaproteobacteria</taxon>
        <taxon>Cellvibrionales</taxon>
        <taxon>Cellvibrionaceae</taxon>
        <taxon>Simiduia</taxon>
    </lineage>
</organism>
<keyword evidence="1" id="KW-0472">Membrane</keyword>
<keyword evidence="1" id="KW-0812">Transmembrane</keyword>
<proteinExistence type="predicted"/>
<feature type="transmembrane region" description="Helical" evidence="1">
    <location>
        <begin position="141"/>
        <end position="162"/>
    </location>
</feature>
<evidence type="ECO:0000256" key="1">
    <source>
        <dbReference type="SAM" id="Phobius"/>
    </source>
</evidence>
<keyword evidence="3" id="KW-1185">Reference proteome</keyword>
<keyword evidence="1" id="KW-1133">Transmembrane helix</keyword>
<dbReference type="EMBL" id="JBHSCX010000020">
    <property type="protein sequence ID" value="MFC4363733.1"/>
    <property type="molecule type" value="Genomic_DNA"/>
</dbReference>
<feature type="transmembrane region" description="Helical" evidence="1">
    <location>
        <begin position="32"/>
        <end position="48"/>
    </location>
</feature>
<name>A0ABV8V770_9GAMM</name>
<feature type="transmembrane region" description="Helical" evidence="1">
    <location>
        <begin position="104"/>
        <end position="121"/>
    </location>
</feature>
<accession>A0ABV8V770</accession>
<comment type="caution">
    <text evidence="2">The sequence shown here is derived from an EMBL/GenBank/DDBJ whole genome shotgun (WGS) entry which is preliminary data.</text>
</comment>
<reference evidence="3" key="1">
    <citation type="journal article" date="2019" name="Int. J. Syst. Evol. Microbiol.">
        <title>The Global Catalogue of Microorganisms (GCM) 10K type strain sequencing project: providing services to taxonomists for standard genome sequencing and annotation.</title>
        <authorList>
            <consortium name="The Broad Institute Genomics Platform"/>
            <consortium name="The Broad Institute Genome Sequencing Center for Infectious Disease"/>
            <person name="Wu L."/>
            <person name="Ma J."/>
        </authorList>
    </citation>
    <scope>NUCLEOTIDE SEQUENCE [LARGE SCALE GENOMIC DNA]</scope>
    <source>
        <strain evidence="3">CECT 8570</strain>
    </source>
</reference>
<dbReference type="RefSeq" id="WP_290261712.1">
    <property type="nucleotide sequence ID" value="NZ_JAUFQG010000004.1"/>
</dbReference>